<gene>
    <name evidence="3" type="ORF">ACFSKK_07770</name>
</gene>
<organism evidence="3 4">
    <name type="scientific">Metabacillus endolithicus</name>
    <dbReference type="NCBI Taxonomy" id="1535204"/>
    <lineage>
        <taxon>Bacteria</taxon>
        <taxon>Bacillati</taxon>
        <taxon>Bacillota</taxon>
        <taxon>Bacilli</taxon>
        <taxon>Bacillales</taxon>
        <taxon>Bacillaceae</taxon>
        <taxon>Metabacillus</taxon>
    </lineage>
</organism>
<protein>
    <submittedName>
        <fullName evidence="3">FixH family protein</fullName>
    </submittedName>
</protein>
<keyword evidence="1" id="KW-0732">Signal</keyword>
<feature type="signal peptide" evidence="1">
    <location>
        <begin position="1"/>
        <end position="19"/>
    </location>
</feature>
<dbReference type="PROSITE" id="PS51257">
    <property type="entry name" value="PROKAR_LIPOPROTEIN"/>
    <property type="match status" value="1"/>
</dbReference>
<proteinExistence type="predicted"/>
<dbReference type="Pfam" id="PF13115">
    <property type="entry name" value="YtkA"/>
    <property type="match status" value="1"/>
</dbReference>
<dbReference type="InterPro" id="IPR032693">
    <property type="entry name" value="YtkA-like_dom"/>
</dbReference>
<evidence type="ECO:0000313" key="3">
    <source>
        <dbReference type="EMBL" id="MFD2213569.1"/>
    </source>
</evidence>
<evidence type="ECO:0000256" key="1">
    <source>
        <dbReference type="SAM" id="SignalP"/>
    </source>
</evidence>
<accession>A0ABW5BV98</accession>
<dbReference type="Proteomes" id="UP001597318">
    <property type="component" value="Unassembled WGS sequence"/>
</dbReference>
<dbReference type="EMBL" id="JBHUIK010000002">
    <property type="protein sequence ID" value="MFD2213569.1"/>
    <property type="molecule type" value="Genomic_DNA"/>
</dbReference>
<feature type="domain" description="YtkA-like" evidence="2">
    <location>
        <begin position="52"/>
        <end position="117"/>
    </location>
</feature>
<name>A0ABW5BV98_9BACI</name>
<keyword evidence="4" id="KW-1185">Reference proteome</keyword>
<reference evidence="4" key="1">
    <citation type="journal article" date="2019" name="Int. J. Syst. Evol. Microbiol.">
        <title>The Global Catalogue of Microorganisms (GCM) 10K type strain sequencing project: providing services to taxonomists for standard genome sequencing and annotation.</title>
        <authorList>
            <consortium name="The Broad Institute Genomics Platform"/>
            <consortium name="The Broad Institute Genome Sequencing Center for Infectious Disease"/>
            <person name="Wu L."/>
            <person name="Ma J."/>
        </authorList>
    </citation>
    <scope>NUCLEOTIDE SEQUENCE [LARGE SCALE GENOMIC DNA]</scope>
    <source>
        <strain evidence="4">CGMCC 1.15474</strain>
    </source>
</reference>
<dbReference type="RefSeq" id="WP_098794925.1">
    <property type="nucleotide sequence ID" value="NZ_CP095550.1"/>
</dbReference>
<feature type="chain" id="PRO_5045182994" evidence="1">
    <location>
        <begin position="20"/>
        <end position="137"/>
    </location>
</feature>
<evidence type="ECO:0000259" key="2">
    <source>
        <dbReference type="Pfam" id="PF13115"/>
    </source>
</evidence>
<evidence type="ECO:0000313" key="4">
    <source>
        <dbReference type="Proteomes" id="UP001597318"/>
    </source>
</evidence>
<sequence>MKLKIVISISILAISVLLAAGCQQSSEHQHTNHSEEVEVKAPKVEILANVHTNTNQEETISANVYYGEELVDDAEVTFEIKKGEEESEKMLAELTDTGTYSIDYIFADPGVYQVTAHTNVKGYHTMPTIDIQVGEGT</sequence>
<comment type="caution">
    <text evidence="3">The sequence shown here is derived from an EMBL/GenBank/DDBJ whole genome shotgun (WGS) entry which is preliminary data.</text>
</comment>